<keyword evidence="3" id="KW-0479">Metal-binding</keyword>
<dbReference type="InterPro" id="IPR015931">
    <property type="entry name" value="Acnase/IPM_dHydase_lsu_aba_1/3"/>
</dbReference>
<dbReference type="InterPro" id="IPR001030">
    <property type="entry name" value="Acoase/IPM_deHydtase_lsu_aba"/>
</dbReference>
<proteinExistence type="inferred from homology"/>
<evidence type="ECO:0000259" key="6">
    <source>
        <dbReference type="Pfam" id="PF00330"/>
    </source>
</evidence>
<evidence type="ECO:0000259" key="7">
    <source>
        <dbReference type="Pfam" id="PF00694"/>
    </source>
</evidence>
<dbReference type="CDD" id="cd01580">
    <property type="entry name" value="AcnA_IRP_Swivel"/>
    <property type="match status" value="1"/>
</dbReference>
<feature type="domain" description="Aconitase/3-isopropylmalate dehydratase large subunit alpha/beta/alpha" evidence="6">
    <location>
        <begin position="65"/>
        <end position="599"/>
    </location>
</feature>
<dbReference type="Gene3D" id="3.30.499.10">
    <property type="entry name" value="Aconitase, domain 3"/>
    <property type="match status" value="2"/>
</dbReference>
<dbReference type="PANTHER" id="PTHR11670">
    <property type="entry name" value="ACONITASE/IRON-RESPONSIVE ELEMENT FAMILY MEMBER"/>
    <property type="match status" value="1"/>
</dbReference>
<dbReference type="Gene3D" id="6.10.190.10">
    <property type="match status" value="1"/>
</dbReference>
<dbReference type="InterPro" id="IPR000573">
    <property type="entry name" value="AconitaseA/IPMdHydase_ssu_swvl"/>
</dbReference>
<evidence type="ECO:0000313" key="8">
    <source>
        <dbReference type="EMBL" id="NLP85464.1"/>
    </source>
</evidence>
<dbReference type="Pfam" id="PF00694">
    <property type="entry name" value="Aconitase_C"/>
    <property type="match status" value="1"/>
</dbReference>
<name>A0ABX1KH59_9MICO</name>
<gene>
    <name evidence="8" type="ORF">HF576_16600</name>
</gene>
<protein>
    <submittedName>
        <fullName evidence="8">Aconitate hydratase</fullName>
    </submittedName>
</protein>
<dbReference type="InterPro" id="IPR015928">
    <property type="entry name" value="Aconitase/3IPM_dehydase_swvl"/>
</dbReference>
<evidence type="ECO:0000256" key="4">
    <source>
        <dbReference type="ARBA" id="ARBA00023004"/>
    </source>
</evidence>
<accession>A0ABX1KH59</accession>
<dbReference type="SUPFAM" id="SSF52016">
    <property type="entry name" value="LeuD/IlvD-like"/>
    <property type="match status" value="1"/>
</dbReference>
<dbReference type="Gene3D" id="3.20.19.10">
    <property type="entry name" value="Aconitase, domain 4"/>
    <property type="match status" value="1"/>
</dbReference>
<keyword evidence="9" id="KW-1185">Reference proteome</keyword>
<evidence type="ECO:0000313" key="9">
    <source>
        <dbReference type="Proteomes" id="UP001429745"/>
    </source>
</evidence>
<sequence>MSTVDSFGAKSTLTVGSTDYEIFRISTVEGYDRLPFSLKVLLENLLRTEDGANVTKQQIQALGAWDADAEPSTEIQFTPARVVMQDFTGVPCIVDLATMREAVEALGGDPKRINPLSPAEMVIDHSVIADLFGTENALERNVEIEYERNGERYQFLRWGQTAFDDFKVVPPGTGIVHQVNIEHLAKVIYDREVGGVLRAYPDTCVGTDSHTTMVNGLGVLGWGVGGIEAEAAMLGQPVSMLIPRVVGFKLSGSIPTGVTATDVVLTITDMLRQHGVVGKFVEFYGEGVASVPLANRATIGNMSPEFGSTAAIFPIDDVTIDYLRLTGRSEQSLALVEAYAKEQRLWHDPAVEPVFSEYLELDLSTVVPSIAGPKRPQDRIRLTDAKSQFEKDIVNYANPTESTSIVDLESKHSFPASDPGAVPGEEEPVTRTVHIASGGPAAASKPVTVTPEDGSPYIIDNGAVTIAAITSCTNTSNPSVMLAAGLLARNAVKKGLKAKPWVKTTLAPGSKVVTDYYEKAGLTKDLEDLGFYTVGYGCTTCIGNSGPLIEEVSAAVQEHDLAVTAVLSGNRNFEGRINPDVKMNYLASPPLVIAYSLAGSMHFDFETDPLGTDQDGNDVFLKDIWPDAAEVQATIDSSISEDMFTKQYATVFEGDDRWKNLPTPTGDVFEWNESSTYVRKPPYFDGMTMELTPVADIQGARVLATLGDSVTTDHISPAGNIKAGTPAAQYLTEHGVAQKDFNSYGSRRGNHEVMIRGTFANIRLKNELVAAVNDGQIVEGGYTRDFTQPDGPQSFIYDASQNYQAQGTPLVIFGGKEYGSGSSRDWAAKGTSLLGVKAVITESFERIHRSNLIGMGVVPLQFTAGQSWSSLGLDGTEIVSIEGLEQLNEGVTPKTVHVTAAPSEFSAPGKETVEFDAVVRIDTPGEADYYRNGGILQYVLRSLV</sequence>
<dbReference type="NCBIfam" id="NF009520">
    <property type="entry name" value="PRK12881.1"/>
    <property type="match status" value="1"/>
</dbReference>
<dbReference type="RefSeq" id="WP_168913954.1">
    <property type="nucleotide sequence ID" value="NZ_JABACI010000005.1"/>
</dbReference>
<dbReference type="NCBIfam" id="NF006757">
    <property type="entry name" value="PRK09277.1"/>
    <property type="match status" value="1"/>
</dbReference>
<comment type="caution">
    <text evidence="8">The sequence shown here is derived from an EMBL/GenBank/DDBJ whole genome shotgun (WGS) entry which is preliminary data.</text>
</comment>
<dbReference type="PROSITE" id="PS01244">
    <property type="entry name" value="ACONITASE_2"/>
    <property type="match status" value="1"/>
</dbReference>
<dbReference type="SUPFAM" id="SSF53732">
    <property type="entry name" value="Aconitase iron-sulfur domain"/>
    <property type="match status" value="1"/>
</dbReference>
<evidence type="ECO:0000256" key="2">
    <source>
        <dbReference type="ARBA" id="ARBA00007185"/>
    </source>
</evidence>
<keyword evidence="5" id="KW-0411">Iron-sulfur</keyword>
<evidence type="ECO:0000256" key="3">
    <source>
        <dbReference type="ARBA" id="ARBA00022723"/>
    </source>
</evidence>
<organism evidence="8 9">
    <name type="scientific">Microbacterium salsuginis</name>
    <dbReference type="NCBI Taxonomy" id="2722803"/>
    <lineage>
        <taxon>Bacteria</taxon>
        <taxon>Bacillati</taxon>
        <taxon>Actinomycetota</taxon>
        <taxon>Actinomycetes</taxon>
        <taxon>Micrococcales</taxon>
        <taxon>Microbacteriaceae</taxon>
        <taxon>Microbacterium</taxon>
    </lineage>
</organism>
<evidence type="ECO:0000256" key="5">
    <source>
        <dbReference type="ARBA" id="ARBA00023014"/>
    </source>
</evidence>
<feature type="domain" description="Aconitase A/isopropylmalate dehydratase small subunit swivel" evidence="7">
    <location>
        <begin position="728"/>
        <end position="863"/>
    </location>
</feature>
<dbReference type="Proteomes" id="UP001429745">
    <property type="component" value="Unassembled WGS sequence"/>
</dbReference>
<evidence type="ECO:0000256" key="1">
    <source>
        <dbReference type="ARBA" id="ARBA00001966"/>
    </source>
</evidence>
<keyword evidence="4" id="KW-0408">Iron</keyword>
<dbReference type="InterPro" id="IPR044137">
    <property type="entry name" value="AcnA_IRP_Swivel"/>
</dbReference>
<dbReference type="PRINTS" id="PR00415">
    <property type="entry name" value="ACONITASE"/>
</dbReference>
<comment type="cofactor">
    <cofactor evidence="1">
        <name>[4Fe-4S] cluster</name>
        <dbReference type="ChEBI" id="CHEBI:49883"/>
    </cofactor>
</comment>
<dbReference type="Pfam" id="PF00330">
    <property type="entry name" value="Aconitase"/>
    <property type="match status" value="1"/>
</dbReference>
<dbReference type="InterPro" id="IPR036008">
    <property type="entry name" value="Aconitase_4Fe-4S_dom"/>
</dbReference>
<dbReference type="InterPro" id="IPR018136">
    <property type="entry name" value="Aconitase_4Fe-4S_BS"/>
</dbReference>
<comment type="similarity">
    <text evidence="2">Belongs to the aconitase/IPM isomerase family.</text>
</comment>
<dbReference type="PROSITE" id="PS00450">
    <property type="entry name" value="ACONITASE_1"/>
    <property type="match status" value="1"/>
</dbReference>
<dbReference type="EMBL" id="JABACI010000005">
    <property type="protein sequence ID" value="NLP85464.1"/>
    <property type="molecule type" value="Genomic_DNA"/>
</dbReference>
<reference evidence="8 9" key="1">
    <citation type="submission" date="2020-04" db="EMBL/GenBank/DDBJ databases">
        <title>CFH 90308 Microbacterium sp.</title>
        <authorList>
            <person name="Nie G."/>
            <person name="Ming H."/>
            <person name="Xia T."/>
        </authorList>
    </citation>
    <scope>NUCLEOTIDE SEQUENCE [LARGE SCALE GENOMIC DNA]</scope>
    <source>
        <strain evidence="8 9">CFH 90308</strain>
    </source>
</reference>
<dbReference type="InterPro" id="IPR006249">
    <property type="entry name" value="Aconitase/IRP2"/>
</dbReference>